<dbReference type="InterPro" id="IPR016181">
    <property type="entry name" value="Acyl_CoA_acyltransferase"/>
</dbReference>
<dbReference type="Proteomes" id="UP000011744">
    <property type="component" value="Unassembled WGS sequence"/>
</dbReference>
<dbReference type="eggNOG" id="COG2153">
    <property type="taxonomic scope" value="Bacteria"/>
</dbReference>
<reference evidence="1 2" key="1">
    <citation type="journal article" date="2014" name="Genome Announc.">
        <title>Draft Genome Sequence of Magnetospirillum sp. Strain SO-1, a Freshwater Magnetotactic Bacterium Isolated from the Ol'khovka River, Russia.</title>
        <authorList>
            <person name="Grouzdev D.S."/>
            <person name="Dziuba M.V."/>
            <person name="Sukhacheva M.S."/>
            <person name="Mardanov A.V."/>
            <person name="Beletskiy A.V."/>
            <person name="Kuznetsov B.B."/>
            <person name="Skryabin K.G."/>
        </authorList>
    </citation>
    <scope>NUCLEOTIDE SEQUENCE [LARGE SCALE GENOMIC DNA]</scope>
    <source>
        <strain evidence="1 2">SO-1</strain>
    </source>
</reference>
<gene>
    <name evidence="1" type="ORF">H261_11064</name>
</gene>
<accession>M2Z6K0</accession>
<proteinExistence type="predicted"/>
<protein>
    <submittedName>
        <fullName evidence="1">Acetyltransferase</fullName>
    </submittedName>
</protein>
<organism evidence="1 2">
    <name type="scientific">Paramagnetospirillum caucaseum</name>
    <dbReference type="NCBI Taxonomy" id="1244869"/>
    <lineage>
        <taxon>Bacteria</taxon>
        <taxon>Pseudomonadati</taxon>
        <taxon>Pseudomonadota</taxon>
        <taxon>Alphaproteobacteria</taxon>
        <taxon>Rhodospirillales</taxon>
        <taxon>Magnetospirillaceae</taxon>
        <taxon>Paramagnetospirillum</taxon>
    </lineage>
</organism>
<dbReference type="STRING" id="1244869.H261_11064"/>
<dbReference type="CDD" id="cd04301">
    <property type="entry name" value="NAT_SF"/>
    <property type="match status" value="1"/>
</dbReference>
<evidence type="ECO:0000313" key="2">
    <source>
        <dbReference type="Proteomes" id="UP000011744"/>
    </source>
</evidence>
<dbReference type="GO" id="GO:0016740">
    <property type="term" value="F:transferase activity"/>
    <property type="evidence" value="ECO:0007669"/>
    <property type="project" value="UniProtKB-KW"/>
</dbReference>
<keyword evidence="2" id="KW-1185">Reference proteome</keyword>
<dbReference type="SUPFAM" id="SSF55729">
    <property type="entry name" value="Acyl-CoA N-acyltransferases (Nat)"/>
    <property type="match status" value="1"/>
</dbReference>
<dbReference type="AlphaFoldDB" id="M2Z6K0"/>
<keyword evidence="1" id="KW-0808">Transferase</keyword>
<comment type="caution">
    <text evidence="1">The sequence shown here is derived from an EMBL/GenBank/DDBJ whole genome shotgun (WGS) entry which is preliminary data.</text>
</comment>
<dbReference type="Gene3D" id="3.40.630.30">
    <property type="match status" value="1"/>
</dbReference>
<name>M2Z6K0_9PROT</name>
<evidence type="ECO:0000313" key="1">
    <source>
        <dbReference type="EMBL" id="EME69940.1"/>
    </source>
</evidence>
<sequence>MTTPRLGPPGDDVSGRYAPYAIIPRQTLLHHSAGRDRTMRIRYFADFVKIERLAILPHYRKSRYGARGVAWALGEFALDFCRRKGFTRFYGHALEDLVPFWNKLSGGFLLPMPGEAPFECSGKMVVPMFGETEAKSDAITHDSGHYVIVRPEGNWDSPGYWELSEVPVKCA</sequence>
<dbReference type="EMBL" id="AONQ01000025">
    <property type="protein sequence ID" value="EME69940.1"/>
    <property type="molecule type" value="Genomic_DNA"/>
</dbReference>